<dbReference type="Proteomes" id="UP000219465">
    <property type="component" value="Unassembled WGS sequence"/>
</dbReference>
<dbReference type="InterPro" id="IPR016024">
    <property type="entry name" value="ARM-type_fold"/>
</dbReference>
<organism evidence="1 2">
    <name type="scientific">Hoeflea halophila</name>
    <dbReference type="NCBI Taxonomy" id="714899"/>
    <lineage>
        <taxon>Bacteria</taxon>
        <taxon>Pseudomonadati</taxon>
        <taxon>Pseudomonadota</taxon>
        <taxon>Alphaproteobacteria</taxon>
        <taxon>Hyphomicrobiales</taxon>
        <taxon>Rhizobiaceae</taxon>
        <taxon>Hoeflea</taxon>
    </lineage>
</organism>
<dbReference type="RefSeq" id="WP_097104517.1">
    <property type="nucleotide sequence ID" value="NZ_OCPC01000001.1"/>
</dbReference>
<reference evidence="2" key="1">
    <citation type="submission" date="2017-08" db="EMBL/GenBank/DDBJ databases">
        <authorList>
            <person name="Varghese N."/>
            <person name="Submissions S."/>
        </authorList>
    </citation>
    <scope>NUCLEOTIDE SEQUENCE [LARGE SCALE GENOMIC DNA]</scope>
    <source>
        <strain evidence="2">KCTC 23107</strain>
    </source>
</reference>
<evidence type="ECO:0000313" key="2">
    <source>
        <dbReference type="Proteomes" id="UP000219465"/>
    </source>
</evidence>
<keyword evidence="2" id="KW-1185">Reference proteome</keyword>
<dbReference type="PANTHER" id="PTHR41291">
    <property type="entry name" value="DNA ALKYLATION REPAIR PROTEIN"/>
    <property type="match status" value="1"/>
</dbReference>
<sequence length="238" mass="26581">MPPRRRPENADYTVPDILAWLEASASAHNIAGMARFGIDTGSAYGVGNSELRPFAKALGRDHERALELWQTGNREARLLALFTEEPGRVSPTQARGMADDFNSWEIVDHAADLFVDAGHLDELVPDLASDEREFVRRTAFAMLAWAAVHLKKRDDADFIAYLPLIERHATDPRNYVKKAVNWALRQIGKRNFTCHAPALELAQKLAASDDKAARWIGSNAVKELTDDKVLKRLASRNP</sequence>
<gene>
    <name evidence="1" type="ORF">SAMN05877838_0393</name>
</gene>
<name>A0A286HNE1_9HYPH</name>
<dbReference type="InterPro" id="IPR014825">
    <property type="entry name" value="DNA_alkylation"/>
</dbReference>
<dbReference type="EMBL" id="OCPC01000001">
    <property type="protein sequence ID" value="SOE08664.1"/>
    <property type="molecule type" value="Genomic_DNA"/>
</dbReference>
<dbReference type="SUPFAM" id="SSF48371">
    <property type="entry name" value="ARM repeat"/>
    <property type="match status" value="1"/>
</dbReference>
<dbReference type="Gene3D" id="1.25.10.90">
    <property type="match status" value="1"/>
</dbReference>
<proteinExistence type="predicted"/>
<dbReference type="Pfam" id="PF08713">
    <property type="entry name" value="DNA_alkylation"/>
    <property type="match status" value="1"/>
</dbReference>
<dbReference type="AlphaFoldDB" id="A0A286HNE1"/>
<evidence type="ECO:0000313" key="1">
    <source>
        <dbReference type="EMBL" id="SOE08664.1"/>
    </source>
</evidence>
<dbReference type="PANTHER" id="PTHR41291:SF1">
    <property type="entry name" value="DNA ALKYLATION REPAIR PROTEIN"/>
    <property type="match status" value="1"/>
</dbReference>
<accession>A0A286HNE1</accession>
<protein>
    <submittedName>
        <fullName evidence="1">3-methyladenine DNA glycosylase AlkD</fullName>
    </submittedName>
</protein>
<dbReference type="CDD" id="cd06561">
    <property type="entry name" value="AlkD_like"/>
    <property type="match status" value="1"/>
</dbReference>
<dbReference type="OrthoDB" id="7345147at2"/>